<accession>K5UFI9</accession>
<gene>
    <name evidence="1" type="ORF">PHACADRAFT_33979</name>
</gene>
<organism evidence="1 2">
    <name type="scientific">Phanerochaete carnosa (strain HHB-10118-sp)</name>
    <name type="common">White-rot fungus</name>
    <name type="synonym">Peniophora carnosa</name>
    <dbReference type="NCBI Taxonomy" id="650164"/>
    <lineage>
        <taxon>Eukaryota</taxon>
        <taxon>Fungi</taxon>
        <taxon>Dikarya</taxon>
        <taxon>Basidiomycota</taxon>
        <taxon>Agaricomycotina</taxon>
        <taxon>Agaricomycetes</taxon>
        <taxon>Polyporales</taxon>
        <taxon>Phanerochaetaceae</taxon>
        <taxon>Phanerochaete</taxon>
    </lineage>
</organism>
<protein>
    <submittedName>
        <fullName evidence="1">Uncharacterized protein</fullName>
    </submittedName>
</protein>
<dbReference type="InParanoid" id="K5UFI9"/>
<dbReference type="Proteomes" id="UP000008370">
    <property type="component" value="Unassembled WGS sequence"/>
</dbReference>
<name>K5UFI9_PHACS</name>
<dbReference type="GeneID" id="18919873"/>
<dbReference type="AlphaFoldDB" id="K5UFI9"/>
<dbReference type="KEGG" id="pco:PHACADRAFT_33979"/>
<keyword evidence="2" id="KW-1185">Reference proteome</keyword>
<reference evidence="1 2" key="1">
    <citation type="journal article" date="2012" name="BMC Genomics">
        <title>Comparative genomics of the white-rot fungi, Phanerochaete carnosa and P. chrysosporium, to elucidate the genetic basis of the distinct wood types they colonize.</title>
        <authorList>
            <person name="Suzuki H."/>
            <person name="MacDonald J."/>
            <person name="Syed K."/>
            <person name="Salamov A."/>
            <person name="Hori C."/>
            <person name="Aerts A."/>
            <person name="Henrissat B."/>
            <person name="Wiebenga A."/>
            <person name="vanKuyk P.A."/>
            <person name="Barry K."/>
            <person name="Lindquist E."/>
            <person name="LaButti K."/>
            <person name="Lapidus A."/>
            <person name="Lucas S."/>
            <person name="Coutinho P."/>
            <person name="Gong Y."/>
            <person name="Samejima M."/>
            <person name="Mahadevan R."/>
            <person name="Abou-Zaid M."/>
            <person name="de Vries R.P."/>
            <person name="Igarashi K."/>
            <person name="Yadav J.S."/>
            <person name="Grigoriev I.V."/>
            <person name="Master E.R."/>
        </authorList>
    </citation>
    <scope>NUCLEOTIDE SEQUENCE [LARGE SCALE GENOMIC DNA]</scope>
    <source>
        <strain evidence="1 2">HHB-10118-sp</strain>
    </source>
</reference>
<evidence type="ECO:0000313" key="2">
    <source>
        <dbReference type="Proteomes" id="UP000008370"/>
    </source>
</evidence>
<proteinExistence type="predicted"/>
<dbReference type="EMBL" id="JH931293">
    <property type="protein sequence ID" value="EKM48216.1"/>
    <property type="molecule type" value="Genomic_DNA"/>
</dbReference>
<evidence type="ECO:0000313" key="1">
    <source>
        <dbReference type="EMBL" id="EKM48216.1"/>
    </source>
</evidence>
<dbReference type="RefSeq" id="XP_007403233.1">
    <property type="nucleotide sequence ID" value="XM_007403171.1"/>
</dbReference>
<dbReference type="HOGENOM" id="CLU_900492_0_0_1"/>
<sequence>MLQSAHHSDLTYSVSTYFTADLWAIQWAGIPMAIPEIPHRPFIELVLARSFRHLSLFYMLVGACILQNSHPDCTVPDNQLQPYNTMGMWGEQKGVTTTGILILEHCRTMYSTSGTERAVRLIQDTLSYGCLTHFTIPALQRPILSYLLVSEVKDAVQEMLSPDVLDITIFRSPTFLALFSHRVVKILCSLKDIVLRGYFSLTPSKMYGFSSFEELANVYNMIISHLKKQSFDAAYSGLRTLSTDLMSNFVLLDFNEDITIWVNRMRTPCLLCEHAWVLTMLSFSPCADCWNVSREFTCQHGRGDIAVPG</sequence>